<accession>A0A4Q7DKE3</accession>
<dbReference type="Gene3D" id="3.40.50.720">
    <property type="entry name" value="NAD(P)-binding Rossmann-like Domain"/>
    <property type="match status" value="1"/>
</dbReference>
<feature type="domain" description="NAD-dependent epimerase/dehydratase" evidence="2">
    <location>
        <begin position="9"/>
        <end position="257"/>
    </location>
</feature>
<dbReference type="OrthoDB" id="9801785at2"/>
<comment type="caution">
    <text evidence="3">The sequence shown here is derived from an EMBL/GenBank/DDBJ whole genome shotgun (WGS) entry which is preliminary data.</text>
</comment>
<evidence type="ECO:0000256" key="1">
    <source>
        <dbReference type="ARBA" id="ARBA00023027"/>
    </source>
</evidence>
<dbReference type="InterPro" id="IPR036291">
    <property type="entry name" value="NAD(P)-bd_dom_sf"/>
</dbReference>
<dbReference type="SUPFAM" id="SSF51735">
    <property type="entry name" value="NAD(P)-binding Rossmann-fold domains"/>
    <property type="match status" value="1"/>
</dbReference>
<keyword evidence="1" id="KW-0520">NAD</keyword>
<name>A0A4Q7DKE3_9PROT</name>
<dbReference type="InterPro" id="IPR001509">
    <property type="entry name" value="Epimerase_deHydtase"/>
</dbReference>
<dbReference type="AlphaFoldDB" id="A0A4Q7DKE3"/>
<proteinExistence type="predicted"/>
<dbReference type="PRINTS" id="PR01713">
    <property type="entry name" value="NUCEPIMERASE"/>
</dbReference>
<evidence type="ECO:0000313" key="3">
    <source>
        <dbReference type="EMBL" id="RZI46544.1"/>
    </source>
</evidence>
<evidence type="ECO:0000313" key="4">
    <source>
        <dbReference type="Proteomes" id="UP000293550"/>
    </source>
</evidence>
<dbReference type="Gene3D" id="3.90.25.10">
    <property type="entry name" value="UDP-galactose 4-epimerase, domain 1"/>
    <property type="match status" value="1"/>
</dbReference>
<keyword evidence="4" id="KW-1185">Reference proteome</keyword>
<evidence type="ECO:0000259" key="2">
    <source>
        <dbReference type="Pfam" id="PF01370"/>
    </source>
</evidence>
<sequence>MTSALSKKILVTGAAGFIGFHVAKRLLEEGHTVVGVDNLNSYYSVQLKKDRLKQLESFEFFQFYCLDVADHQAMEKMWQQEKPITHVVHLAAQAGVRYSLIDPYPYVHSNVTGFMVMLEQCRYQENFEHLVYASTSSVYGLNPSLPFKESDPVEHPISLYAATKRANELMAQSYYHLYRYPITGLRLFTVYGPWGRPDMSLFKFTKAILAGETIDVYNHGQMSRDYTYISDIVDGILAALWRPASVEPREHPLYNLGNDQKQSLMTFIEALEEALGRKANKNFLPLQPGDIVETSSDIQKAKVELGYCPKVDIHQGIAEFVEWYKTHTIYLK</sequence>
<dbReference type="Pfam" id="PF01370">
    <property type="entry name" value="Epimerase"/>
    <property type="match status" value="1"/>
</dbReference>
<protein>
    <submittedName>
        <fullName evidence="3">SDR family NAD(P)-dependent oxidoreductase</fullName>
    </submittedName>
</protein>
<organism evidence="3 4">
    <name type="scientific">Candidatus Finniella inopinata</name>
    <dbReference type="NCBI Taxonomy" id="1696036"/>
    <lineage>
        <taxon>Bacteria</taxon>
        <taxon>Pseudomonadati</taxon>
        <taxon>Pseudomonadota</taxon>
        <taxon>Alphaproteobacteria</taxon>
        <taxon>Holosporales</taxon>
        <taxon>Candidatus Paracaedibacteraceae</taxon>
        <taxon>Candidatus Finniella</taxon>
    </lineage>
</organism>
<dbReference type="EMBL" id="SCFB01000004">
    <property type="protein sequence ID" value="RZI46544.1"/>
    <property type="molecule type" value="Genomic_DNA"/>
</dbReference>
<reference evidence="3 4" key="1">
    <citation type="submission" date="2018-10" db="EMBL/GenBank/DDBJ databases">
        <title>An updated phylogeny of the Alphaproteobacteria reveals that the parasitic Rickettsiales and Holosporales have independent origins.</title>
        <authorList>
            <person name="Munoz-Gomez S.A."/>
            <person name="Hess S."/>
            <person name="Burger G."/>
            <person name="Lang B.F."/>
            <person name="Susko E."/>
            <person name="Slamovits C.H."/>
            <person name="Roger A.J."/>
        </authorList>
    </citation>
    <scope>NUCLEOTIDE SEQUENCE [LARGE SCALE GENOMIC DNA]</scope>
    <source>
        <strain evidence="3">HOLO01</strain>
    </source>
</reference>
<dbReference type="PANTHER" id="PTHR43574">
    <property type="entry name" value="EPIMERASE-RELATED"/>
    <property type="match status" value="1"/>
</dbReference>
<dbReference type="Proteomes" id="UP000293550">
    <property type="component" value="Unassembled WGS sequence"/>
</dbReference>
<gene>
    <name evidence="3" type="ORF">EQU50_02860</name>
</gene>
<dbReference type="RefSeq" id="WP_130153645.1">
    <property type="nucleotide sequence ID" value="NZ_SCFB01000004.1"/>
</dbReference>